<dbReference type="RefSeq" id="WP_210156556.1">
    <property type="nucleotide sequence ID" value="NZ_JAFCNB010000007.1"/>
</dbReference>
<dbReference type="EMBL" id="JAFCNB010000007">
    <property type="protein sequence ID" value="MBP2705267.1"/>
    <property type="molecule type" value="Genomic_DNA"/>
</dbReference>
<reference evidence="1" key="1">
    <citation type="submission" date="2021-02" db="EMBL/GenBank/DDBJ databases">
        <title>Draft genome sequence of Microbispora sp. RL4-1S isolated from rice leaves in Thailand.</title>
        <authorList>
            <person name="Muangham S."/>
            <person name="Duangmal K."/>
        </authorList>
    </citation>
    <scope>NUCLEOTIDE SEQUENCE</scope>
    <source>
        <strain evidence="1">RL4-1S</strain>
    </source>
</reference>
<evidence type="ECO:0000313" key="1">
    <source>
        <dbReference type="EMBL" id="MBP2705267.1"/>
    </source>
</evidence>
<evidence type="ECO:0000313" key="2">
    <source>
        <dbReference type="Proteomes" id="UP000674234"/>
    </source>
</evidence>
<keyword evidence="2" id="KW-1185">Reference proteome</keyword>
<name>A0A941AJQ9_9ACTN</name>
<accession>A0A941AJQ9</accession>
<dbReference type="Proteomes" id="UP000674234">
    <property type="component" value="Unassembled WGS sequence"/>
</dbReference>
<comment type="caution">
    <text evidence="1">The sequence shown here is derived from an EMBL/GenBank/DDBJ whole genome shotgun (WGS) entry which is preliminary data.</text>
</comment>
<organism evidence="1 2">
    <name type="scientific">Microbispora oryzae</name>
    <dbReference type="NCBI Taxonomy" id="2806554"/>
    <lineage>
        <taxon>Bacteria</taxon>
        <taxon>Bacillati</taxon>
        <taxon>Actinomycetota</taxon>
        <taxon>Actinomycetes</taxon>
        <taxon>Streptosporangiales</taxon>
        <taxon>Streptosporangiaceae</taxon>
        <taxon>Microbispora</taxon>
    </lineage>
</organism>
<gene>
    <name evidence="1" type="ORF">JOL79_15735</name>
</gene>
<dbReference type="AlphaFoldDB" id="A0A941AJQ9"/>
<proteinExistence type="predicted"/>
<protein>
    <recommendedName>
        <fullName evidence="3">Alkaline shock response membrane anchor protein AmaP</fullName>
    </recommendedName>
</protein>
<sequence length="163" mass="17295">MRPHLGNRVGIGVVGLVLVAGAVWALAVRDARPAARIVDLGLVDPGFFVRNAWAPPLAAGVAMLVALTATRWLAVALGWGRCGSRTGAGTAMLGVALKGVEGVGRIQVRLVAGRRIRASVSLRPEADLHEVIRRLDESAASRVRRAVEGDTLPALVRLHVRRR</sequence>
<evidence type="ECO:0008006" key="3">
    <source>
        <dbReference type="Google" id="ProtNLM"/>
    </source>
</evidence>